<dbReference type="Gene3D" id="2.160.20.10">
    <property type="entry name" value="Single-stranded right-handed beta-helix, Pectin lyase-like"/>
    <property type="match status" value="2"/>
</dbReference>
<comment type="caution">
    <text evidence="3">The sequence shown here is derived from an EMBL/GenBank/DDBJ whole genome shotgun (WGS) entry which is preliminary data.</text>
</comment>
<dbReference type="InterPro" id="IPR012334">
    <property type="entry name" value="Pectin_lyas_fold"/>
</dbReference>
<feature type="compositionally biased region" description="Acidic residues" evidence="1">
    <location>
        <begin position="418"/>
        <end position="427"/>
    </location>
</feature>
<evidence type="ECO:0000259" key="2">
    <source>
        <dbReference type="Pfam" id="PF13229"/>
    </source>
</evidence>
<name>M0P7Y6_9EURY</name>
<organism evidence="3 4">
    <name type="scientific">Halorubrum kocurii JCM 14978</name>
    <dbReference type="NCBI Taxonomy" id="1230456"/>
    <lineage>
        <taxon>Archaea</taxon>
        <taxon>Methanobacteriati</taxon>
        <taxon>Methanobacteriota</taxon>
        <taxon>Stenosarchaea group</taxon>
        <taxon>Halobacteria</taxon>
        <taxon>Halobacteriales</taxon>
        <taxon>Haloferacaceae</taxon>
        <taxon>Halorubrum</taxon>
    </lineage>
</organism>
<dbReference type="AlphaFoldDB" id="M0P7Y6"/>
<feature type="compositionally biased region" description="Basic and acidic residues" evidence="1">
    <location>
        <begin position="11"/>
        <end position="22"/>
    </location>
</feature>
<keyword evidence="4" id="KW-1185">Reference proteome</keyword>
<reference evidence="3 4" key="1">
    <citation type="journal article" date="2014" name="PLoS Genet.">
        <title>Phylogenetically driven sequencing of extremely halophilic archaea reveals strategies for static and dynamic osmo-response.</title>
        <authorList>
            <person name="Becker E.A."/>
            <person name="Seitzer P.M."/>
            <person name="Tritt A."/>
            <person name="Larsen D."/>
            <person name="Krusor M."/>
            <person name="Yao A.I."/>
            <person name="Wu D."/>
            <person name="Madern D."/>
            <person name="Eisen J.A."/>
            <person name="Darling A.E."/>
            <person name="Facciotti M.T."/>
        </authorList>
    </citation>
    <scope>NUCLEOTIDE SEQUENCE [LARGE SCALE GENOMIC DNA]</scope>
    <source>
        <strain evidence="3 4">JCM 14978</strain>
    </source>
</reference>
<dbReference type="InterPro" id="IPR039448">
    <property type="entry name" value="Beta_helix"/>
</dbReference>
<feature type="non-terminal residue" evidence="3">
    <location>
        <position position="427"/>
    </location>
</feature>
<dbReference type="Pfam" id="PF13229">
    <property type="entry name" value="Beta_helix"/>
    <property type="match status" value="1"/>
</dbReference>
<sequence length="427" mass="44361">MSNEANPPDGRSQEEHSRRDFLQRSVGGGFAFAGIGGVRMVTGGGDESPDPIEGPTTIDEPGRYVVADDLSAEGDGIEIAANDVTIDGRGHRLEGDGRRAGIRIRDGARGVAVENLTVRDFRRGVDVGWGSSLTLSAATIEGNAADGVRSDGEAEIECDGVTIGRNGGSGVDVYDGRVSIRDCEIRENAERALDASARATAVVVDSVVADNGGGVLLPATGGSRVERALIEGNDGAGLETPPVGRASVGGNDGSLRTAAPVDRSPIEANGGPHLRSAPVGSPSLDDPVLVRHCEVRGNAGPGIEHANGFLEVRDCALVGNGVGYRLRAGAEFEAVLRDNVIEENEEGGAVADATPFPRPIDATCNWWGDETGPRHRDNPLDDPNGQSVSDRVEFLPWSAERPAGPDRTAGADRAEATDQAEDGDQAE</sequence>
<protein>
    <submittedName>
        <fullName evidence="3">Periplasmic copper-binding protein</fullName>
    </submittedName>
</protein>
<accession>M0P7Y6</accession>
<dbReference type="OrthoDB" id="329286at2157"/>
<dbReference type="EMBL" id="AOJH01000042">
    <property type="protein sequence ID" value="EMA65659.1"/>
    <property type="molecule type" value="Genomic_DNA"/>
</dbReference>
<evidence type="ECO:0000313" key="4">
    <source>
        <dbReference type="Proteomes" id="UP000011546"/>
    </source>
</evidence>
<dbReference type="SMART" id="SM00710">
    <property type="entry name" value="PbH1"/>
    <property type="match status" value="6"/>
</dbReference>
<dbReference type="InterPro" id="IPR006626">
    <property type="entry name" value="PbH1"/>
</dbReference>
<dbReference type="Proteomes" id="UP000011546">
    <property type="component" value="Unassembled WGS sequence"/>
</dbReference>
<dbReference type="InterPro" id="IPR011050">
    <property type="entry name" value="Pectin_lyase_fold/virulence"/>
</dbReference>
<dbReference type="STRING" id="1230456.C468_05658"/>
<evidence type="ECO:0000313" key="3">
    <source>
        <dbReference type="EMBL" id="EMA65659.1"/>
    </source>
</evidence>
<feature type="region of interest" description="Disordered" evidence="1">
    <location>
        <begin position="233"/>
        <end position="253"/>
    </location>
</feature>
<dbReference type="SUPFAM" id="SSF51126">
    <property type="entry name" value="Pectin lyase-like"/>
    <property type="match status" value="1"/>
</dbReference>
<feature type="region of interest" description="Disordered" evidence="1">
    <location>
        <begin position="367"/>
        <end position="427"/>
    </location>
</feature>
<feature type="region of interest" description="Disordered" evidence="1">
    <location>
        <begin position="1"/>
        <end position="23"/>
    </location>
</feature>
<feature type="region of interest" description="Disordered" evidence="1">
    <location>
        <begin position="262"/>
        <end position="281"/>
    </location>
</feature>
<proteinExistence type="predicted"/>
<evidence type="ECO:0000256" key="1">
    <source>
        <dbReference type="SAM" id="MobiDB-lite"/>
    </source>
</evidence>
<feature type="domain" description="Right handed beta helix" evidence="2">
    <location>
        <begin position="101"/>
        <end position="238"/>
    </location>
</feature>
<dbReference type="RefSeq" id="WP_008847866.1">
    <property type="nucleotide sequence ID" value="NZ_AOJH01000042.1"/>
</dbReference>
<gene>
    <name evidence="3" type="ORF">C468_05658</name>
</gene>